<dbReference type="PANTHER" id="PTHR30480">
    <property type="entry name" value="BETA-HEXOSAMINIDASE-RELATED"/>
    <property type="match status" value="1"/>
</dbReference>
<reference evidence="5 6" key="1">
    <citation type="submission" date="2020-02" db="EMBL/GenBank/DDBJ databases">
        <title>Sequencing the genomes of 1000 actinobacteria strains.</title>
        <authorList>
            <person name="Klenk H.-P."/>
        </authorList>
    </citation>
    <scope>NUCLEOTIDE SEQUENCE [LARGE SCALE GENOMIC DNA]</scope>
    <source>
        <strain evidence="5 6">DSM 19609</strain>
    </source>
</reference>
<evidence type="ECO:0000313" key="5">
    <source>
        <dbReference type="EMBL" id="NIH58345.1"/>
    </source>
</evidence>
<evidence type="ECO:0000256" key="1">
    <source>
        <dbReference type="ARBA" id="ARBA00005336"/>
    </source>
</evidence>
<evidence type="ECO:0000259" key="4">
    <source>
        <dbReference type="Pfam" id="PF00933"/>
    </source>
</evidence>
<gene>
    <name evidence="5" type="ORF">FB473_003040</name>
</gene>
<evidence type="ECO:0000313" key="6">
    <source>
        <dbReference type="Proteomes" id="UP000749311"/>
    </source>
</evidence>
<keyword evidence="6" id="KW-1185">Reference proteome</keyword>
<dbReference type="InterPro" id="IPR036962">
    <property type="entry name" value="Glyco_hydro_3_N_sf"/>
</dbReference>
<organism evidence="5 6">
    <name type="scientific">Brooklawnia cerclae</name>
    <dbReference type="NCBI Taxonomy" id="349934"/>
    <lineage>
        <taxon>Bacteria</taxon>
        <taxon>Bacillati</taxon>
        <taxon>Actinomycetota</taxon>
        <taxon>Actinomycetes</taxon>
        <taxon>Propionibacteriales</taxon>
        <taxon>Propionibacteriaceae</taxon>
        <taxon>Brooklawnia</taxon>
    </lineage>
</organism>
<sequence length="475" mass="48463">MSLAHGVLMPGFPGTSIPSWLAEALDAGLAGVVLFAENTPSVEATRRITDAVHAIRPQAVVSCDEEGGDVTRLQASSGSSLPGNAALGVLDDPALTRETAAAYGHLIAMAGIDLALSPCLDVAGEPLNPVIGVRSFGASAELVGRHGRAFVAGLADAGVASCGKHFPGHGDTKADSHLSLPVLDVDATTLRERDEQPFATARPDAVMTAHIVVPARGTEPASLSAWATGDIRGLGLGGPIITDALGMRAISDRWDMGEACVRALEAGADLLLLDAPHNRDARTGLEEAAAAIDAAVASGRLRAADLRASATRNATLARPGRPDFSVAGTASLLSRLDGLGDRIASAALVSQGDVRLRGTPVLVDLRRRVNHASGSQGNPLLTSLRARDPRTLTADVDGLSSVGDAQQVVALTRQPLGDPEEGRALARLLEARPDAVVVHTGTAAAAPRSERLVLTHGGGAANARAAVAALMGAQS</sequence>
<keyword evidence="3 5" id="KW-0326">Glycosidase</keyword>
<comment type="caution">
    <text evidence="5">The sequence shown here is derived from an EMBL/GenBank/DDBJ whole genome shotgun (WGS) entry which is preliminary data.</text>
</comment>
<name>A0ABX0SK37_9ACTN</name>
<evidence type="ECO:0000256" key="2">
    <source>
        <dbReference type="ARBA" id="ARBA00022801"/>
    </source>
</evidence>
<proteinExistence type="inferred from homology"/>
<dbReference type="Gene3D" id="3.20.20.300">
    <property type="entry name" value="Glycoside hydrolase, family 3, N-terminal domain"/>
    <property type="match status" value="1"/>
</dbReference>
<evidence type="ECO:0000256" key="3">
    <source>
        <dbReference type="ARBA" id="ARBA00023295"/>
    </source>
</evidence>
<dbReference type="Pfam" id="PF00933">
    <property type="entry name" value="Glyco_hydro_3"/>
    <property type="match status" value="1"/>
</dbReference>
<feature type="domain" description="Glycoside hydrolase family 3 N-terminal" evidence="4">
    <location>
        <begin position="26"/>
        <end position="313"/>
    </location>
</feature>
<protein>
    <submittedName>
        <fullName evidence="5">Beta-N-acetylhexosaminidase</fullName>
        <ecNumber evidence="5">3.2.1.52</ecNumber>
    </submittedName>
</protein>
<dbReference type="GO" id="GO:0004563">
    <property type="term" value="F:beta-N-acetylhexosaminidase activity"/>
    <property type="evidence" value="ECO:0007669"/>
    <property type="project" value="UniProtKB-EC"/>
</dbReference>
<keyword evidence="2 5" id="KW-0378">Hydrolase</keyword>
<dbReference type="InterPro" id="IPR017853">
    <property type="entry name" value="GH"/>
</dbReference>
<dbReference type="SUPFAM" id="SSF51445">
    <property type="entry name" value="(Trans)glycosidases"/>
    <property type="match status" value="1"/>
</dbReference>
<dbReference type="EMBL" id="JAAMOZ010000003">
    <property type="protein sequence ID" value="NIH58345.1"/>
    <property type="molecule type" value="Genomic_DNA"/>
</dbReference>
<dbReference type="InterPro" id="IPR050226">
    <property type="entry name" value="NagZ_Beta-hexosaminidase"/>
</dbReference>
<dbReference type="InterPro" id="IPR001764">
    <property type="entry name" value="Glyco_hydro_3_N"/>
</dbReference>
<dbReference type="PANTHER" id="PTHR30480:SF16">
    <property type="entry name" value="GLYCOSIDE HYDROLASE FAMILY 3 DOMAIN PROTEIN"/>
    <property type="match status" value="1"/>
</dbReference>
<dbReference type="RefSeq" id="WP_167170559.1">
    <property type="nucleotide sequence ID" value="NZ_BAAAOO010000004.1"/>
</dbReference>
<dbReference type="EC" id="3.2.1.52" evidence="5"/>
<accession>A0ABX0SK37</accession>
<dbReference type="Proteomes" id="UP000749311">
    <property type="component" value="Unassembled WGS sequence"/>
</dbReference>
<comment type="similarity">
    <text evidence="1">Belongs to the glycosyl hydrolase 3 family.</text>
</comment>